<dbReference type="PANTHER" id="PTHR43124">
    <property type="entry name" value="PURINE EFFLUX PUMP PBUE"/>
    <property type="match status" value="1"/>
</dbReference>
<protein>
    <submittedName>
        <fullName evidence="8">MFS transporter</fullName>
    </submittedName>
</protein>
<keyword evidence="9" id="KW-1185">Reference proteome</keyword>
<feature type="transmembrane region" description="Helical" evidence="6">
    <location>
        <begin position="203"/>
        <end position="226"/>
    </location>
</feature>
<dbReference type="InterPro" id="IPR050189">
    <property type="entry name" value="MFS_Efflux_Transporters"/>
</dbReference>
<dbReference type="PROSITE" id="PS50850">
    <property type="entry name" value="MFS"/>
    <property type="match status" value="1"/>
</dbReference>
<reference evidence="8 9" key="1">
    <citation type="journal article" date="2016" name="Front. Microbiol.">
        <title>Genomic Resource of Rice Seed Associated Bacteria.</title>
        <authorList>
            <person name="Midha S."/>
            <person name="Bansal K."/>
            <person name="Sharma S."/>
            <person name="Kumar N."/>
            <person name="Patil P.P."/>
            <person name="Chaudhry V."/>
            <person name="Patil P.B."/>
        </authorList>
    </citation>
    <scope>NUCLEOTIDE SEQUENCE [LARGE SCALE GENOMIC DNA]</scope>
    <source>
        <strain evidence="8 9">NS331</strain>
    </source>
</reference>
<dbReference type="GO" id="GO:0022857">
    <property type="term" value="F:transmembrane transporter activity"/>
    <property type="evidence" value="ECO:0007669"/>
    <property type="project" value="InterPro"/>
</dbReference>
<evidence type="ECO:0000256" key="3">
    <source>
        <dbReference type="ARBA" id="ARBA00022692"/>
    </source>
</evidence>
<keyword evidence="4 6" id="KW-1133">Transmembrane helix</keyword>
<proteinExistence type="predicted"/>
<evidence type="ECO:0000256" key="1">
    <source>
        <dbReference type="ARBA" id="ARBA00004651"/>
    </source>
</evidence>
<keyword evidence="3 6" id="KW-0812">Transmembrane</keyword>
<dbReference type="EMBL" id="LDSL01000027">
    <property type="protein sequence ID" value="KTT26519.1"/>
    <property type="molecule type" value="Genomic_DNA"/>
</dbReference>
<keyword evidence="5 6" id="KW-0472">Membrane</keyword>
<feature type="domain" description="Major facilitator superfamily (MFS) profile" evidence="7">
    <location>
        <begin position="4"/>
        <end position="380"/>
    </location>
</feature>
<dbReference type="InterPro" id="IPR020846">
    <property type="entry name" value="MFS_dom"/>
</dbReference>
<accession>A0A147H9C4</accession>
<evidence type="ECO:0000256" key="2">
    <source>
        <dbReference type="ARBA" id="ARBA00022475"/>
    </source>
</evidence>
<feature type="transmembrane region" description="Helical" evidence="6">
    <location>
        <begin position="130"/>
        <end position="150"/>
    </location>
</feature>
<evidence type="ECO:0000256" key="5">
    <source>
        <dbReference type="ARBA" id="ARBA00023136"/>
    </source>
</evidence>
<organism evidence="8 9">
    <name type="scientific">Pseudacidovorax intermedius</name>
    <dbReference type="NCBI Taxonomy" id="433924"/>
    <lineage>
        <taxon>Bacteria</taxon>
        <taxon>Pseudomonadati</taxon>
        <taxon>Pseudomonadota</taxon>
        <taxon>Betaproteobacteria</taxon>
        <taxon>Burkholderiales</taxon>
        <taxon>Comamonadaceae</taxon>
        <taxon>Pseudacidovorax</taxon>
    </lineage>
</organism>
<evidence type="ECO:0000259" key="7">
    <source>
        <dbReference type="PROSITE" id="PS50850"/>
    </source>
</evidence>
<feature type="transmembrane region" description="Helical" evidence="6">
    <location>
        <begin position="97"/>
        <end position="118"/>
    </location>
</feature>
<dbReference type="PANTHER" id="PTHR43124:SF8">
    <property type="entry name" value="INNER MEMBRANE TRANSPORT PROTEIN YDHP"/>
    <property type="match status" value="1"/>
</dbReference>
<comment type="subcellular location">
    <subcellularLocation>
        <location evidence="1">Cell membrane</location>
        <topology evidence="1">Multi-pass membrane protein</topology>
    </subcellularLocation>
</comment>
<feature type="transmembrane region" description="Helical" evidence="6">
    <location>
        <begin position="268"/>
        <end position="285"/>
    </location>
</feature>
<dbReference type="Proteomes" id="UP000072741">
    <property type="component" value="Unassembled WGS sequence"/>
</dbReference>
<dbReference type="AlphaFoldDB" id="A0A147H9C4"/>
<feature type="transmembrane region" description="Helical" evidence="6">
    <location>
        <begin position="71"/>
        <end position="91"/>
    </location>
</feature>
<evidence type="ECO:0000313" key="9">
    <source>
        <dbReference type="Proteomes" id="UP000072741"/>
    </source>
</evidence>
<feature type="transmembrane region" description="Helical" evidence="6">
    <location>
        <begin position="42"/>
        <end position="64"/>
    </location>
</feature>
<sequence length="389" mass="40080">MPVSVYLLGLTIFALGTSEFMVAGMMPSLAQALDVSLPQVGHLISIYAAGIVVGGPVLTAILLAWHVPNKLALLGLMAVYAAAQSMAAMAHTQGLMAGARLVTGIVAAACFGAALALCADMVAPQQRGRAAAAVLGGLMLAAVLGVPLATLIDQHWGWRTSFWLVVVLVVVCAASVAIWVPASRSTPHGGLGQELQEFRNPHLWMAYLTSALIIGSAFAAFSYFAVILTGLSGWPAAAVPWLLATYGVANMVGNIVVGRHADRHTHAVLAIGLTVLMAALALFAWQAECAALSVVMVVVTGLTGVTLNPAMAARVMRVARPGPLVNTMHASVINIGLGVGTWLGGEAIDKGYGLRSPLWIGAALAALGLASLLPYASRGRRAQAMACRG</sequence>
<name>A0A147H9C4_9BURK</name>
<evidence type="ECO:0000256" key="6">
    <source>
        <dbReference type="SAM" id="Phobius"/>
    </source>
</evidence>
<feature type="transmembrane region" description="Helical" evidence="6">
    <location>
        <begin position="291"/>
        <end position="312"/>
    </location>
</feature>
<feature type="transmembrane region" description="Helical" evidence="6">
    <location>
        <begin position="324"/>
        <end position="345"/>
    </location>
</feature>
<keyword evidence="2" id="KW-1003">Cell membrane</keyword>
<comment type="caution">
    <text evidence="8">The sequence shown here is derived from an EMBL/GenBank/DDBJ whole genome shotgun (WGS) entry which is preliminary data.</text>
</comment>
<dbReference type="GO" id="GO:0005886">
    <property type="term" value="C:plasma membrane"/>
    <property type="evidence" value="ECO:0007669"/>
    <property type="project" value="UniProtKB-SubCell"/>
</dbReference>
<dbReference type="InterPro" id="IPR011701">
    <property type="entry name" value="MFS"/>
</dbReference>
<dbReference type="OrthoDB" id="9788453at2"/>
<dbReference type="Pfam" id="PF07690">
    <property type="entry name" value="MFS_1"/>
    <property type="match status" value="1"/>
</dbReference>
<feature type="transmembrane region" description="Helical" evidence="6">
    <location>
        <begin position="238"/>
        <end position="256"/>
    </location>
</feature>
<feature type="transmembrane region" description="Helical" evidence="6">
    <location>
        <begin position="162"/>
        <end position="182"/>
    </location>
</feature>
<evidence type="ECO:0000313" key="8">
    <source>
        <dbReference type="EMBL" id="KTT26519.1"/>
    </source>
</evidence>
<dbReference type="InterPro" id="IPR036259">
    <property type="entry name" value="MFS_trans_sf"/>
</dbReference>
<dbReference type="PATRIC" id="fig|433924.3.peg.2525"/>
<dbReference type="RefSeq" id="WP_058640646.1">
    <property type="nucleotide sequence ID" value="NZ_LDSL01000027.1"/>
</dbReference>
<dbReference type="CDD" id="cd17324">
    <property type="entry name" value="MFS_NepI_like"/>
    <property type="match status" value="1"/>
</dbReference>
<evidence type="ECO:0000256" key="4">
    <source>
        <dbReference type="ARBA" id="ARBA00022989"/>
    </source>
</evidence>
<dbReference type="Gene3D" id="1.20.1250.20">
    <property type="entry name" value="MFS general substrate transporter like domains"/>
    <property type="match status" value="2"/>
</dbReference>
<feature type="transmembrane region" description="Helical" evidence="6">
    <location>
        <begin position="357"/>
        <end position="376"/>
    </location>
</feature>
<gene>
    <name evidence="8" type="ORF">NS331_03610</name>
</gene>
<dbReference type="SUPFAM" id="SSF103473">
    <property type="entry name" value="MFS general substrate transporter"/>
    <property type="match status" value="1"/>
</dbReference>